<evidence type="ECO:0000256" key="1">
    <source>
        <dbReference type="SAM" id="MobiDB-lite"/>
    </source>
</evidence>
<keyword evidence="3" id="KW-1185">Reference proteome</keyword>
<dbReference type="EMBL" id="JBHSPH010000010">
    <property type="protein sequence ID" value="MFC5864660.1"/>
    <property type="molecule type" value="Genomic_DNA"/>
</dbReference>
<evidence type="ECO:0000313" key="2">
    <source>
        <dbReference type="EMBL" id="MFC5864660.1"/>
    </source>
</evidence>
<feature type="compositionally biased region" description="Low complexity" evidence="1">
    <location>
        <begin position="291"/>
        <end position="301"/>
    </location>
</feature>
<dbReference type="Proteomes" id="UP001596091">
    <property type="component" value="Unassembled WGS sequence"/>
</dbReference>
<name>A0ABW1EKV9_9BACT</name>
<proteinExistence type="predicted"/>
<gene>
    <name evidence="2" type="ORF">ACFPT7_20295</name>
</gene>
<comment type="caution">
    <text evidence="2">The sequence shown here is derived from an EMBL/GenBank/DDBJ whole genome shotgun (WGS) entry which is preliminary data.</text>
</comment>
<feature type="region of interest" description="Disordered" evidence="1">
    <location>
        <begin position="275"/>
        <end position="301"/>
    </location>
</feature>
<dbReference type="RefSeq" id="WP_263332785.1">
    <property type="nucleotide sequence ID" value="NZ_JAGSYH010000001.1"/>
</dbReference>
<accession>A0ABW1EKV9</accession>
<reference evidence="3" key="1">
    <citation type="journal article" date="2019" name="Int. J. Syst. Evol. Microbiol.">
        <title>The Global Catalogue of Microorganisms (GCM) 10K type strain sequencing project: providing services to taxonomists for standard genome sequencing and annotation.</title>
        <authorList>
            <consortium name="The Broad Institute Genomics Platform"/>
            <consortium name="The Broad Institute Genome Sequencing Center for Infectious Disease"/>
            <person name="Wu L."/>
            <person name="Ma J."/>
        </authorList>
    </citation>
    <scope>NUCLEOTIDE SEQUENCE [LARGE SCALE GENOMIC DNA]</scope>
    <source>
        <strain evidence="3">JCM 4087</strain>
    </source>
</reference>
<organism evidence="2 3">
    <name type="scientific">Acidicapsa dinghuensis</name>
    <dbReference type="NCBI Taxonomy" id="2218256"/>
    <lineage>
        <taxon>Bacteria</taxon>
        <taxon>Pseudomonadati</taxon>
        <taxon>Acidobacteriota</taxon>
        <taxon>Terriglobia</taxon>
        <taxon>Terriglobales</taxon>
        <taxon>Acidobacteriaceae</taxon>
        <taxon>Acidicapsa</taxon>
    </lineage>
</organism>
<sequence length="917" mass="100698">MKLTGFSRALAACIVVISVATNIIAQRITIHVPTPKGQKQSQSAQQQYAVQIVECESPGCTPGKSDSAIWHLNGTAGMGQFGTGNQQLAVEHITASAIAVRRVDSSGLKALYTGVIQGNRIFGSVLYYAANNPNVPQTGVWNGMIQGSLAALKPTSAGPILTYPFTLRECESNRCLQPGTQYPITWTFPSRDGQGWLNDSPRPVTLETLTPGFIVARRDDTAALGGLVAYYFGEISGNQIIGSVLYIDANRPNQPRSDSWYGQLQPTFVPEQAMFSAQPNNSPTPNPPATPARATAPSTVPNNAPAVVSSTAPTAPAIPASASSANLEIAECDLDDPLCSFNGAHPTFEFTGRNGVGHYHSSTMQVQIEHVDPELIAFRVTSQSDERGLSVLYMGRIDGKNITGVSLIYQPGYQGEPAASAWNGTITRGSLAAFTSSPAPSLQYPFTLNDCEGRRCDWGDADFSTIWTFPSKDGQGWVNNHPRPLIVEDFHSNYFLVRRFESANGMTAYYFGEVKGRTVNGGVLYFDREHLDQPRAGAWFGKLRDNFMPEVAMNAPEEPSAAAMKKTDAPQKIIVCAFNLCVSATRNGNRYIGYYDGQPDNPFDWTITKWEGANFILAPTHQTTKDGVTFNTEFRGRVAPSGDHTQWGILLQYPSDPVSFGAVWGNTHNDDGMTRRSKMFPSIEVPPYASEKYAAYDGRVRAVMMEDHSSLLSHADMLKPCAQTSSVTNGDAALEIVKYAYRADELPRGNCWSARAVALNNAEGETLLALAMIVGWNGHEDQTGGCKRMESNAGKDLWAQFILSGCYAGVFGDAKDFPNDPNKANQIANSWNDDQLRIIHRYLSDDLDWLRDQERQKVINDPPMKREHVLTGDRNSGSCHEDYNCRVYGDNPIREVVDREELQRRLKEIDDRYARMP</sequence>
<protein>
    <submittedName>
        <fullName evidence="2">Uncharacterized protein</fullName>
    </submittedName>
</protein>
<evidence type="ECO:0000313" key="3">
    <source>
        <dbReference type="Proteomes" id="UP001596091"/>
    </source>
</evidence>